<dbReference type="PANTHER" id="PTHR43227:SF11">
    <property type="entry name" value="BLL4140 PROTEIN"/>
    <property type="match status" value="1"/>
</dbReference>
<keyword evidence="6 7" id="KW-0472">Membrane</keyword>
<dbReference type="EMBL" id="JBEPBX010000008">
    <property type="protein sequence ID" value="MER6614117.1"/>
    <property type="molecule type" value="Genomic_DNA"/>
</dbReference>
<protein>
    <submittedName>
        <fullName evidence="10">ABC transporter permease subunit</fullName>
    </submittedName>
</protein>
<keyword evidence="2 7" id="KW-0813">Transport</keyword>
<feature type="transmembrane region" description="Helical" evidence="7">
    <location>
        <begin position="291"/>
        <end position="312"/>
    </location>
</feature>
<evidence type="ECO:0000256" key="7">
    <source>
        <dbReference type="RuleBase" id="RU363032"/>
    </source>
</evidence>
<evidence type="ECO:0000256" key="6">
    <source>
        <dbReference type="ARBA" id="ARBA00023136"/>
    </source>
</evidence>
<dbReference type="PANTHER" id="PTHR43227">
    <property type="entry name" value="BLL4140 PROTEIN"/>
    <property type="match status" value="1"/>
</dbReference>
<comment type="caution">
    <text evidence="10">The sequence shown here is derived from an EMBL/GenBank/DDBJ whole genome shotgun (WGS) entry which is preliminary data.</text>
</comment>
<dbReference type="CDD" id="cd06261">
    <property type="entry name" value="TM_PBP2"/>
    <property type="match status" value="1"/>
</dbReference>
<sequence>MTLTQASPSRHAAVPPAGRDRPPCRAGRWPRIRRAWQLYLLLAPTLLYFAVFKYWPMYGVQIAFRDYQPGGGFLGSPWVGLKHFERFFGSYQFWDVLGNTVLLALFNLLVVFPVPIALALLVNQLTSKRLKHFTQTVLYAPAFISTVVVVGMLYVFLAPRSGLVNNAIELFGGHSVFFMGDADWFRPVYVSSSLWQEAGFHMVIYLAALAGVDPSLHEAARMDGANRWQRIRHVDLPGIAPTVSILFILAVGNLLNIGFEKALLMQTPLNKDSSQIIQTYVFEAGLEQAQFSFSAAVGLFNSLINLGLLLTFNQLARRARRTSLL</sequence>
<comment type="subcellular location">
    <subcellularLocation>
        <location evidence="1 7">Cell membrane</location>
        <topology evidence="1 7">Multi-pass membrane protein</topology>
    </subcellularLocation>
</comment>
<evidence type="ECO:0000313" key="10">
    <source>
        <dbReference type="EMBL" id="MER6614117.1"/>
    </source>
</evidence>
<dbReference type="RefSeq" id="WP_351976019.1">
    <property type="nucleotide sequence ID" value="NZ_JBEPBX010000008.1"/>
</dbReference>
<keyword evidence="11" id="KW-1185">Reference proteome</keyword>
<dbReference type="InterPro" id="IPR050809">
    <property type="entry name" value="UgpAE/MalFG_permease"/>
</dbReference>
<evidence type="ECO:0000256" key="2">
    <source>
        <dbReference type="ARBA" id="ARBA00022448"/>
    </source>
</evidence>
<feature type="transmembrane region" description="Helical" evidence="7">
    <location>
        <begin position="101"/>
        <end position="125"/>
    </location>
</feature>
<keyword evidence="5 7" id="KW-1133">Transmembrane helix</keyword>
<dbReference type="Proteomes" id="UP001445472">
    <property type="component" value="Unassembled WGS sequence"/>
</dbReference>
<evidence type="ECO:0000256" key="4">
    <source>
        <dbReference type="ARBA" id="ARBA00022692"/>
    </source>
</evidence>
<feature type="transmembrane region" description="Helical" evidence="7">
    <location>
        <begin position="137"/>
        <end position="157"/>
    </location>
</feature>
<dbReference type="PROSITE" id="PS50928">
    <property type="entry name" value="ABC_TM1"/>
    <property type="match status" value="1"/>
</dbReference>
<dbReference type="InterPro" id="IPR000515">
    <property type="entry name" value="MetI-like"/>
</dbReference>
<keyword evidence="4 7" id="KW-0812">Transmembrane</keyword>
<proteinExistence type="inferred from homology"/>
<evidence type="ECO:0000256" key="8">
    <source>
        <dbReference type="SAM" id="MobiDB-lite"/>
    </source>
</evidence>
<name>A0ABV1UTJ3_9ACTN</name>
<organism evidence="10 11">
    <name type="scientific">Streptomyces xantholiticus</name>
    <dbReference type="NCBI Taxonomy" id="68285"/>
    <lineage>
        <taxon>Bacteria</taxon>
        <taxon>Bacillati</taxon>
        <taxon>Actinomycetota</taxon>
        <taxon>Actinomycetes</taxon>
        <taxon>Kitasatosporales</taxon>
        <taxon>Streptomycetaceae</taxon>
        <taxon>Streptomyces</taxon>
    </lineage>
</organism>
<dbReference type="SUPFAM" id="SSF161098">
    <property type="entry name" value="MetI-like"/>
    <property type="match status" value="1"/>
</dbReference>
<evidence type="ECO:0000313" key="11">
    <source>
        <dbReference type="Proteomes" id="UP001445472"/>
    </source>
</evidence>
<comment type="similarity">
    <text evidence="7">Belongs to the binding-protein-dependent transport system permease family.</text>
</comment>
<gene>
    <name evidence="10" type="ORF">ABT276_12195</name>
</gene>
<evidence type="ECO:0000256" key="1">
    <source>
        <dbReference type="ARBA" id="ARBA00004651"/>
    </source>
</evidence>
<keyword evidence="3" id="KW-1003">Cell membrane</keyword>
<evidence type="ECO:0000259" key="9">
    <source>
        <dbReference type="PROSITE" id="PS50928"/>
    </source>
</evidence>
<dbReference type="InterPro" id="IPR035906">
    <property type="entry name" value="MetI-like_sf"/>
</dbReference>
<feature type="transmembrane region" description="Helical" evidence="7">
    <location>
        <begin position="236"/>
        <end position="259"/>
    </location>
</feature>
<feature type="region of interest" description="Disordered" evidence="8">
    <location>
        <begin position="1"/>
        <end position="24"/>
    </location>
</feature>
<dbReference type="Pfam" id="PF00528">
    <property type="entry name" value="BPD_transp_1"/>
    <property type="match status" value="1"/>
</dbReference>
<accession>A0ABV1UTJ3</accession>
<reference evidence="10 11" key="1">
    <citation type="submission" date="2024-06" db="EMBL/GenBank/DDBJ databases">
        <title>The Natural Products Discovery Center: Release of the First 8490 Sequenced Strains for Exploring Actinobacteria Biosynthetic Diversity.</title>
        <authorList>
            <person name="Kalkreuter E."/>
            <person name="Kautsar S.A."/>
            <person name="Yang D."/>
            <person name="Bader C.D."/>
            <person name="Teijaro C.N."/>
            <person name="Fluegel L."/>
            <person name="Davis C.M."/>
            <person name="Simpson J.R."/>
            <person name="Lauterbach L."/>
            <person name="Steele A.D."/>
            <person name="Gui C."/>
            <person name="Meng S."/>
            <person name="Li G."/>
            <person name="Viehrig K."/>
            <person name="Ye F."/>
            <person name="Su P."/>
            <person name="Kiefer A.F."/>
            <person name="Nichols A."/>
            <person name="Cepeda A.J."/>
            <person name="Yan W."/>
            <person name="Fan B."/>
            <person name="Jiang Y."/>
            <person name="Adhikari A."/>
            <person name="Zheng C.-J."/>
            <person name="Schuster L."/>
            <person name="Cowan T.M."/>
            <person name="Smanski M.J."/>
            <person name="Chevrette M.G."/>
            <person name="De Carvalho L.P.S."/>
            <person name="Shen B."/>
        </authorList>
    </citation>
    <scope>NUCLEOTIDE SEQUENCE [LARGE SCALE GENOMIC DNA]</scope>
    <source>
        <strain evidence="10 11">NPDC000837</strain>
    </source>
</reference>
<evidence type="ECO:0000256" key="5">
    <source>
        <dbReference type="ARBA" id="ARBA00022989"/>
    </source>
</evidence>
<dbReference type="Gene3D" id="1.10.3720.10">
    <property type="entry name" value="MetI-like"/>
    <property type="match status" value="1"/>
</dbReference>
<evidence type="ECO:0000256" key="3">
    <source>
        <dbReference type="ARBA" id="ARBA00022475"/>
    </source>
</evidence>
<feature type="domain" description="ABC transmembrane type-1" evidence="9">
    <location>
        <begin position="97"/>
        <end position="312"/>
    </location>
</feature>
<feature type="transmembrane region" description="Helical" evidence="7">
    <location>
        <begin position="198"/>
        <end position="216"/>
    </location>
</feature>
<feature type="transmembrane region" description="Helical" evidence="7">
    <location>
        <begin position="38"/>
        <end position="55"/>
    </location>
</feature>